<organism evidence="2 3">
    <name type="scientific">Erythroxylum novogranatense</name>
    <dbReference type="NCBI Taxonomy" id="1862640"/>
    <lineage>
        <taxon>Eukaryota</taxon>
        <taxon>Viridiplantae</taxon>
        <taxon>Streptophyta</taxon>
        <taxon>Embryophyta</taxon>
        <taxon>Tracheophyta</taxon>
        <taxon>Spermatophyta</taxon>
        <taxon>Magnoliopsida</taxon>
        <taxon>eudicotyledons</taxon>
        <taxon>Gunneridae</taxon>
        <taxon>Pentapetalae</taxon>
        <taxon>rosids</taxon>
        <taxon>fabids</taxon>
        <taxon>Malpighiales</taxon>
        <taxon>Erythroxylaceae</taxon>
        <taxon>Erythroxylum</taxon>
    </lineage>
</organism>
<sequence>MEHYEHYYKAKTRCSKVDVLSMLSPSWISSLESAFLWIGGWRPSMAFHLLYSKSGLQLEAKFSDMLGGFSTDDLADLSPAQINRKMAKHQEAVADASMVDLSHAVSEMMRSISESGTRRADDLRLKTLQLVVDILTPIQAAHFLIAAAELHLRAHDWGKERDAREELARRFVLVNSDLFGLFALGKGKSSSVSECGKGSICCPAAVPSLMLEPGFCSLL</sequence>
<gene>
    <name evidence="2" type="ORF">K2173_000955</name>
</gene>
<comment type="caution">
    <text evidence="2">The sequence shown here is derived from an EMBL/GenBank/DDBJ whole genome shotgun (WGS) entry which is preliminary data.</text>
</comment>
<dbReference type="AlphaFoldDB" id="A0AAV8TQG4"/>
<dbReference type="PROSITE" id="PS51806">
    <property type="entry name" value="DOG1"/>
    <property type="match status" value="1"/>
</dbReference>
<dbReference type="PANTHER" id="PTHR46354:SF4">
    <property type="entry name" value="PROTEIN DOG1-LIKE 3"/>
    <property type="match status" value="1"/>
</dbReference>
<protein>
    <recommendedName>
        <fullName evidence="1">DOG1 domain-containing protein</fullName>
    </recommendedName>
</protein>
<evidence type="ECO:0000313" key="3">
    <source>
        <dbReference type="Proteomes" id="UP001159364"/>
    </source>
</evidence>
<evidence type="ECO:0000313" key="2">
    <source>
        <dbReference type="EMBL" id="KAJ8769180.1"/>
    </source>
</evidence>
<reference evidence="2 3" key="1">
    <citation type="submission" date="2021-09" db="EMBL/GenBank/DDBJ databases">
        <title>Genomic insights and catalytic innovation underlie evolution of tropane alkaloids biosynthesis.</title>
        <authorList>
            <person name="Wang Y.-J."/>
            <person name="Tian T."/>
            <person name="Huang J.-P."/>
            <person name="Huang S.-X."/>
        </authorList>
    </citation>
    <scope>NUCLEOTIDE SEQUENCE [LARGE SCALE GENOMIC DNA]</scope>
    <source>
        <strain evidence="2">KIB-2018</strain>
        <tissue evidence="2">Leaf</tissue>
    </source>
</reference>
<dbReference type="GO" id="GO:0006351">
    <property type="term" value="P:DNA-templated transcription"/>
    <property type="evidence" value="ECO:0007669"/>
    <property type="project" value="InterPro"/>
</dbReference>
<dbReference type="PANTHER" id="PTHR46354">
    <property type="entry name" value="DOG1 DOMAIN-CONTAINING PROTEIN"/>
    <property type="match status" value="1"/>
</dbReference>
<dbReference type="EMBL" id="JAIWQS010000003">
    <property type="protein sequence ID" value="KAJ8769180.1"/>
    <property type="molecule type" value="Genomic_DNA"/>
</dbReference>
<evidence type="ECO:0000259" key="1">
    <source>
        <dbReference type="PROSITE" id="PS51806"/>
    </source>
</evidence>
<accession>A0AAV8TQG4</accession>
<name>A0AAV8TQG4_9ROSI</name>
<keyword evidence="3" id="KW-1185">Reference proteome</keyword>
<dbReference type="Pfam" id="PF14144">
    <property type="entry name" value="DOG1"/>
    <property type="match status" value="1"/>
</dbReference>
<dbReference type="InterPro" id="IPR051886">
    <property type="entry name" value="Seed_Dev/Stress_Resp_Reg"/>
</dbReference>
<proteinExistence type="predicted"/>
<dbReference type="Proteomes" id="UP001159364">
    <property type="component" value="Linkage Group LG03"/>
</dbReference>
<dbReference type="InterPro" id="IPR025422">
    <property type="entry name" value="TGA_domain"/>
</dbReference>
<dbReference type="GO" id="GO:0043565">
    <property type="term" value="F:sequence-specific DNA binding"/>
    <property type="evidence" value="ECO:0007669"/>
    <property type="project" value="InterPro"/>
</dbReference>
<feature type="domain" description="DOG1" evidence="1">
    <location>
        <begin position="1"/>
        <end position="164"/>
    </location>
</feature>